<organism evidence="3 4">
    <name type="scientific">Marmota monax</name>
    <name type="common">Woodchuck</name>
    <dbReference type="NCBI Taxonomy" id="9995"/>
    <lineage>
        <taxon>Eukaryota</taxon>
        <taxon>Metazoa</taxon>
        <taxon>Chordata</taxon>
        <taxon>Craniata</taxon>
        <taxon>Vertebrata</taxon>
        <taxon>Euteleostomi</taxon>
        <taxon>Mammalia</taxon>
        <taxon>Eutheria</taxon>
        <taxon>Euarchontoglires</taxon>
        <taxon>Glires</taxon>
        <taxon>Rodentia</taxon>
        <taxon>Sciuromorpha</taxon>
        <taxon>Sciuridae</taxon>
        <taxon>Xerinae</taxon>
        <taxon>Marmotini</taxon>
        <taxon>Marmota</taxon>
    </lineage>
</organism>
<feature type="region of interest" description="Disordered" evidence="1">
    <location>
        <begin position="136"/>
        <end position="160"/>
    </location>
</feature>
<reference evidence="3 4" key="1">
    <citation type="submission" date="2019-04" db="EMBL/GenBank/DDBJ databases">
        <authorList>
            <person name="Alioto T."/>
            <person name="Alioto T."/>
        </authorList>
    </citation>
    <scope>NUCLEOTIDE SEQUENCE [LARGE SCALE GENOMIC DNA]</scope>
</reference>
<sequence length="193" mass="20652">MNYALHLVFPPGAAASTGCACAAEFGTGLVHSGDGVGCCWVVSVVASCGQLGLQCKFAGWVCMQQSQSEWLQRGLLTRPPKPPLALTWLYPHPPLPSSLQSCPLAKKRKLEGTEAEHLVSKRKSHPLKLALDEGYSVDSDGSEEAEVKEASVSDESEGTLEEAEAEMLGQEEIHRPEPAEGALLLFLLRIKGA</sequence>
<dbReference type="Proteomes" id="UP000662637">
    <property type="component" value="Unassembled WGS sequence"/>
</dbReference>
<evidence type="ECO:0000313" key="3">
    <source>
        <dbReference type="EMBL" id="VTJ56763.1"/>
    </source>
</evidence>
<accession>A0A5E4AH51</accession>
<proteinExistence type="predicted"/>
<dbReference type="EMBL" id="WJEC01008749">
    <property type="protein sequence ID" value="KAF7460832.1"/>
    <property type="molecule type" value="Genomic_DNA"/>
</dbReference>
<protein>
    <submittedName>
        <fullName evidence="3">Uncharacterized protein</fullName>
    </submittedName>
</protein>
<dbReference type="Proteomes" id="UP000335636">
    <property type="component" value="Unassembled WGS sequence"/>
</dbReference>
<evidence type="ECO:0000256" key="1">
    <source>
        <dbReference type="SAM" id="MobiDB-lite"/>
    </source>
</evidence>
<gene>
    <name evidence="2" type="ORF">GHT09_018808</name>
    <name evidence="3" type="ORF">MONAX_5E034576</name>
</gene>
<name>A0A5E4AH51_MARMO</name>
<evidence type="ECO:0000313" key="4">
    <source>
        <dbReference type="Proteomes" id="UP000335636"/>
    </source>
</evidence>
<dbReference type="EMBL" id="CABDUW010000068">
    <property type="protein sequence ID" value="VTJ56763.1"/>
    <property type="molecule type" value="Genomic_DNA"/>
</dbReference>
<reference evidence="2" key="2">
    <citation type="submission" date="2020-08" db="EMBL/GenBank/DDBJ databases">
        <authorList>
            <person name="Shumante A."/>
            <person name="Zimin A.V."/>
            <person name="Puiu D."/>
            <person name="Salzberg S.L."/>
        </authorList>
    </citation>
    <scope>NUCLEOTIDE SEQUENCE</scope>
    <source>
        <strain evidence="2">WC2-LM</strain>
        <tissue evidence="2">Liver</tissue>
    </source>
</reference>
<keyword evidence="4" id="KW-1185">Reference proteome</keyword>
<dbReference type="AlphaFoldDB" id="A0A5E4AH51"/>
<evidence type="ECO:0000313" key="2">
    <source>
        <dbReference type="EMBL" id="KAF7460832.1"/>
    </source>
</evidence>